<dbReference type="InterPro" id="IPR054502">
    <property type="entry name" value="bHLH-TF_ACT-like_plant"/>
</dbReference>
<sequence>MEERGRERVEKMEFNNGHGFLEELMSLRRESWEIFNTGGTMDELLCDGWNFDCFNQTPDLVSTNYSFRGVAASTDHRYGSAFGDHGSLSTELDPLPKTCDALHFDHQMVQEDHYNNPLLLEDEDYQSTLVSTNDHIHSLEEKQNCSSVEPAQTTGSGPVFNAGICLERKNRVKKIDGKPSKNLMAERRRRKRLNDRLSMLRSVVPKISKMDRTSILGDTIDYMKELLERIKNLQEEMEVNSDELNLMGIFKELKTNEIMIRNTPKFDVERRITDTRIDVCCSGKPGLLLSTMTTIEALGLDIQQCVISCFSDFAMQASCSEELGNRSSVSSEEIKEALFRNAGYGGVVCRAENKQ</sequence>
<dbReference type="GO" id="GO:0046983">
    <property type="term" value="F:protein dimerization activity"/>
    <property type="evidence" value="ECO:0007669"/>
    <property type="project" value="InterPro"/>
</dbReference>
<dbReference type="GO" id="GO:0003700">
    <property type="term" value="F:DNA-binding transcription factor activity"/>
    <property type="evidence" value="ECO:0007669"/>
    <property type="project" value="TreeGrafter"/>
</dbReference>
<dbReference type="InterPro" id="IPR011598">
    <property type="entry name" value="bHLH_dom"/>
</dbReference>
<evidence type="ECO:0000313" key="8">
    <source>
        <dbReference type="Proteomes" id="UP001417504"/>
    </source>
</evidence>
<dbReference type="Pfam" id="PF00010">
    <property type="entry name" value="HLH"/>
    <property type="match status" value="1"/>
</dbReference>
<keyword evidence="2" id="KW-0805">Transcription regulation</keyword>
<dbReference type="Gene3D" id="4.10.280.10">
    <property type="entry name" value="Helix-loop-helix DNA-binding domain"/>
    <property type="match status" value="1"/>
</dbReference>
<evidence type="ECO:0000256" key="4">
    <source>
        <dbReference type="ARBA" id="ARBA00023242"/>
    </source>
</evidence>
<reference evidence="7 8" key="1">
    <citation type="submission" date="2024-01" db="EMBL/GenBank/DDBJ databases">
        <title>Genome assemblies of Stephania.</title>
        <authorList>
            <person name="Yang L."/>
        </authorList>
    </citation>
    <scope>NUCLEOTIDE SEQUENCE [LARGE SCALE GENOMIC DNA]</scope>
    <source>
        <strain evidence="7">QJT</strain>
        <tissue evidence="7">Leaf</tissue>
    </source>
</reference>
<dbReference type="EMBL" id="JBBNAE010000007">
    <property type="protein sequence ID" value="KAK9110799.1"/>
    <property type="molecule type" value="Genomic_DNA"/>
</dbReference>
<evidence type="ECO:0000256" key="1">
    <source>
        <dbReference type="ARBA" id="ARBA00004123"/>
    </source>
</evidence>
<protein>
    <recommendedName>
        <fullName evidence="6">BHLH domain-containing protein</fullName>
    </recommendedName>
</protein>
<proteinExistence type="predicted"/>
<comment type="subcellular location">
    <subcellularLocation>
        <location evidence="1">Nucleus</location>
    </subcellularLocation>
</comment>
<dbReference type="PANTHER" id="PTHR31945:SF15">
    <property type="entry name" value="TRANSCRIPTION FACTOR BHLH61-RELATED"/>
    <property type="match status" value="1"/>
</dbReference>
<evidence type="ECO:0000256" key="3">
    <source>
        <dbReference type="ARBA" id="ARBA00023163"/>
    </source>
</evidence>
<dbReference type="AlphaFoldDB" id="A0AAP0NLL7"/>
<dbReference type="GO" id="GO:0005634">
    <property type="term" value="C:nucleus"/>
    <property type="evidence" value="ECO:0007669"/>
    <property type="project" value="UniProtKB-SubCell"/>
</dbReference>
<evidence type="ECO:0000256" key="5">
    <source>
        <dbReference type="SAM" id="Coils"/>
    </source>
</evidence>
<name>A0AAP0NLL7_9MAGN</name>
<dbReference type="SUPFAM" id="SSF47459">
    <property type="entry name" value="HLH, helix-loop-helix DNA-binding domain"/>
    <property type="match status" value="1"/>
</dbReference>
<keyword evidence="5" id="KW-0175">Coiled coil</keyword>
<organism evidence="7 8">
    <name type="scientific">Stephania japonica</name>
    <dbReference type="NCBI Taxonomy" id="461633"/>
    <lineage>
        <taxon>Eukaryota</taxon>
        <taxon>Viridiplantae</taxon>
        <taxon>Streptophyta</taxon>
        <taxon>Embryophyta</taxon>
        <taxon>Tracheophyta</taxon>
        <taxon>Spermatophyta</taxon>
        <taxon>Magnoliopsida</taxon>
        <taxon>Ranunculales</taxon>
        <taxon>Menispermaceae</taxon>
        <taxon>Menispermoideae</taxon>
        <taxon>Cissampelideae</taxon>
        <taxon>Stephania</taxon>
    </lineage>
</organism>
<dbReference type="GO" id="GO:0043565">
    <property type="term" value="F:sequence-specific DNA binding"/>
    <property type="evidence" value="ECO:0007669"/>
    <property type="project" value="TreeGrafter"/>
</dbReference>
<dbReference type="InterPro" id="IPR036638">
    <property type="entry name" value="HLH_DNA-bd_sf"/>
</dbReference>
<dbReference type="PANTHER" id="PTHR31945">
    <property type="entry name" value="TRANSCRIPTION FACTOR SCREAM2-RELATED"/>
    <property type="match status" value="1"/>
</dbReference>
<keyword evidence="3" id="KW-0804">Transcription</keyword>
<evidence type="ECO:0000259" key="6">
    <source>
        <dbReference type="PROSITE" id="PS50888"/>
    </source>
</evidence>
<evidence type="ECO:0000256" key="2">
    <source>
        <dbReference type="ARBA" id="ARBA00023015"/>
    </source>
</evidence>
<keyword evidence="8" id="KW-1185">Reference proteome</keyword>
<gene>
    <name evidence="7" type="ORF">Sjap_018859</name>
</gene>
<dbReference type="Proteomes" id="UP001417504">
    <property type="component" value="Unassembled WGS sequence"/>
</dbReference>
<evidence type="ECO:0000313" key="7">
    <source>
        <dbReference type="EMBL" id="KAK9110799.1"/>
    </source>
</evidence>
<dbReference type="InterPro" id="IPR051358">
    <property type="entry name" value="TF_AMS/ICE1/BHLH6-like"/>
</dbReference>
<dbReference type="SMART" id="SM00353">
    <property type="entry name" value="HLH"/>
    <property type="match status" value="1"/>
</dbReference>
<comment type="caution">
    <text evidence="7">The sequence shown here is derived from an EMBL/GenBank/DDBJ whole genome shotgun (WGS) entry which is preliminary data.</text>
</comment>
<dbReference type="Pfam" id="PF22754">
    <property type="entry name" value="bHLH-TF_ACT-like_plant"/>
    <property type="match status" value="1"/>
</dbReference>
<accession>A0AAP0NLL7</accession>
<dbReference type="PROSITE" id="PS50888">
    <property type="entry name" value="BHLH"/>
    <property type="match status" value="1"/>
</dbReference>
<keyword evidence="4" id="KW-0539">Nucleus</keyword>
<feature type="coiled-coil region" evidence="5">
    <location>
        <begin position="216"/>
        <end position="247"/>
    </location>
</feature>
<feature type="domain" description="BHLH" evidence="6">
    <location>
        <begin position="177"/>
        <end position="226"/>
    </location>
</feature>